<keyword evidence="3" id="KW-1185">Reference proteome</keyword>
<sequence>MEADEMMDDDLFADLYGDEEPKKQVSNTTKLSAAANGTVTTSAQPPAPSVSSASTVRRSEKASDLRSASGVPTTAAPQAHTSSNENNGQDNVDEDSYQGWDSQQNKGDASNGGNNDYQGYGGYEQEGDGYGDYSGGGSGNMVDVGGSTAIKEDGSTYLNMCLSLPTSLLKREEELELEWHWYKMLDWRGGSSWDVWEKYNIQPINKTRDFYRYSIATINTSTTLDEIDWRVGRSFFRCHLGLSAIA</sequence>
<feature type="compositionally biased region" description="Polar residues" evidence="1">
    <location>
        <begin position="99"/>
        <end position="108"/>
    </location>
</feature>
<proteinExistence type="predicted"/>
<dbReference type="EMBL" id="ML121527">
    <property type="protein sequence ID" value="RPB29581.1"/>
    <property type="molecule type" value="Genomic_DNA"/>
</dbReference>
<feature type="compositionally biased region" description="Polar residues" evidence="1">
    <location>
        <begin position="70"/>
        <end position="90"/>
    </location>
</feature>
<dbReference type="Proteomes" id="UP000267821">
    <property type="component" value="Unassembled WGS sequence"/>
</dbReference>
<gene>
    <name evidence="2" type="ORF">L211DRAFT_844547</name>
</gene>
<feature type="compositionally biased region" description="Acidic residues" evidence="1">
    <location>
        <begin position="1"/>
        <end position="18"/>
    </location>
</feature>
<feature type="compositionally biased region" description="Polar residues" evidence="1">
    <location>
        <begin position="24"/>
        <end position="39"/>
    </location>
</feature>
<feature type="region of interest" description="Disordered" evidence="1">
    <location>
        <begin position="1"/>
        <end position="134"/>
    </location>
</feature>
<reference evidence="2 3" key="1">
    <citation type="journal article" date="2018" name="Nat. Ecol. Evol.">
        <title>Pezizomycetes genomes reveal the molecular basis of ectomycorrhizal truffle lifestyle.</title>
        <authorList>
            <person name="Murat C."/>
            <person name="Payen T."/>
            <person name="Noel B."/>
            <person name="Kuo A."/>
            <person name="Morin E."/>
            <person name="Chen J."/>
            <person name="Kohler A."/>
            <person name="Krizsan K."/>
            <person name="Balestrini R."/>
            <person name="Da Silva C."/>
            <person name="Montanini B."/>
            <person name="Hainaut M."/>
            <person name="Levati E."/>
            <person name="Barry K.W."/>
            <person name="Belfiori B."/>
            <person name="Cichocki N."/>
            <person name="Clum A."/>
            <person name="Dockter R.B."/>
            <person name="Fauchery L."/>
            <person name="Guy J."/>
            <person name="Iotti M."/>
            <person name="Le Tacon F."/>
            <person name="Lindquist E.A."/>
            <person name="Lipzen A."/>
            <person name="Malagnac F."/>
            <person name="Mello A."/>
            <person name="Molinier V."/>
            <person name="Miyauchi S."/>
            <person name="Poulain J."/>
            <person name="Riccioni C."/>
            <person name="Rubini A."/>
            <person name="Sitrit Y."/>
            <person name="Splivallo R."/>
            <person name="Traeger S."/>
            <person name="Wang M."/>
            <person name="Zifcakova L."/>
            <person name="Wipf D."/>
            <person name="Zambonelli A."/>
            <person name="Paolocci F."/>
            <person name="Nowrousian M."/>
            <person name="Ottonello S."/>
            <person name="Baldrian P."/>
            <person name="Spatafora J.W."/>
            <person name="Henrissat B."/>
            <person name="Nagy L.G."/>
            <person name="Aury J.M."/>
            <person name="Wincker P."/>
            <person name="Grigoriev I.V."/>
            <person name="Bonfante P."/>
            <person name="Martin F.M."/>
        </authorList>
    </citation>
    <scope>NUCLEOTIDE SEQUENCE [LARGE SCALE GENOMIC DNA]</scope>
    <source>
        <strain evidence="2 3">ATCC MYA-4762</strain>
    </source>
</reference>
<feature type="compositionally biased region" description="Gly residues" evidence="1">
    <location>
        <begin position="119"/>
        <end position="134"/>
    </location>
</feature>
<evidence type="ECO:0000256" key="1">
    <source>
        <dbReference type="SAM" id="MobiDB-lite"/>
    </source>
</evidence>
<evidence type="ECO:0000313" key="2">
    <source>
        <dbReference type="EMBL" id="RPB29581.1"/>
    </source>
</evidence>
<dbReference type="AlphaFoldDB" id="A0A3N4MC11"/>
<dbReference type="InParanoid" id="A0A3N4MC11"/>
<accession>A0A3N4MC11</accession>
<protein>
    <submittedName>
        <fullName evidence="2">Uncharacterized protein</fullName>
    </submittedName>
</protein>
<name>A0A3N4MC11_9PEZI</name>
<organism evidence="2 3">
    <name type="scientific">Terfezia boudieri ATCC MYA-4762</name>
    <dbReference type="NCBI Taxonomy" id="1051890"/>
    <lineage>
        <taxon>Eukaryota</taxon>
        <taxon>Fungi</taxon>
        <taxon>Dikarya</taxon>
        <taxon>Ascomycota</taxon>
        <taxon>Pezizomycotina</taxon>
        <taxon>Pezizomycetes</taxon>
        <taxon>Pezizales</taxon>
        <taxon>Pezizaceae</taxon>
        <taxon>Terfezia</taxon>
    </lineage>
</organism>
<feature type="compositionally biased region" description="Low complexity" evidence="1">
    <location>
        <begin position="40"/>
        <end position="56"/>
    </location>
</feature>
<evidence type="ECO:0000313" key="3">
    <source>
        <dbReference type="Proteomes" id="UP000267821"/>
    </source>
</evidence>
<dbReference type="OrthoDB" id="5423577at2759"/>